<keyword evidence="2" id="KW-0067">ATP-binding</keyword>
<accession>A0A0F9NDX9</accession>
<dbReference type="AlphaFoldDB" id="A0A0F9NDX9"/>
<sequence length="585" mass="69137">MSEEDEQRKKDIEKFVGKIPELIDELEPGQPLTRIKEILARLNYVDLFDQEMFLVQIKRRSGIGIGILRKGLKESGKNKTNLPYKMVEEDPFWLKIYTALEKKFKGKIVAMSDSRQLMVKKGNIYTPLITEFIKKLSNIIDEYKTGYRNVRNDVLEKFKDSHLFDRNKFSHEPFILNFPNGYYDIIKGEFIKAEDNSKKIFFYEIPHEYKEGDYKCPKFETALKQWLGIKNKVTPKDMFQFIGYTMSMNVGQRKAFLIHGETKSGKTQFYEIVKYLIGKENTTDISLQMLGSDKFSSSSLEWKILNYHDELPKEGLKDISLFKIIAGGGSTFPVRRMHTEWYQAFNTVKLWYNTNIVPMTKSTEDDSFFNRWIIVNFPNQFIEDSPDPTYEDIPEFYKTIITDDDEVQGIIHYCIKALRILYKNKHFRKQLSANSRKIWEYESDLSYAFIDKYSKDGGKWLCKSFYKHSNIYRKTRHPSSKRPALSHTATNKDMETRGYERKRFSPSHPDHPSAYYFNGLQKNKRFYKEKKNQFKKKSYKTTSDYLEEHPNANMNGNGGPEQHEDMGQIHWAGMDWNDKEKFEDK</sequence>
<evidence type="ECO:0000256" key="3">
    <source>
        <dbReference type="SAM" id="MobiDB-lite"/>
    </source>
</evidence>
<feature type="compositionally biased region" description="Basic and acidic residues" evidence="3">
    <location>
        <begin position="490"/>
        <end position="511"/>
    </location>
</feature>
<evidence type="ECO:0000259" key="4">
    <source>
        <dbReference type="PROSITE" id="PS51206"/>
    </source>
</evidence>
<dbReference type="SUPFAM" id="SSF52540">
    <property type="entry name" value="P-loop containing nucleoside triphosphate hydrolases"/>
    <property type="match status" value="1"/>
</dbReference>
<comment type="caution">
    <text evidence="5">The sequence shown here is derived from an EMBL/GenBank/DDBJ whole genome shotgun (WGS) entry which is preliminary data.</text>
</comment>
<dbReference type="Pfam" id="PF19263">
    <property type="entry name" value="DUF5906"/>
    <property type="match status" value="1"/>
</dbReference>
<proteinExistence type="predicted"/>
<dbReference type="Gene3D" id="3.40.50.300">
    <property type="entry name" value="P-loop containing nucleotide triphosphate hydrolases"/>
    <property type="match status" value="1"/>
</dbReference>
<feature type="region of interest" description="Disordered" evidence="3">
    <location>
        <begin position="549"/>
        <end position="568"/>
    </location>
</feature>
<evidence type="ECO:0000256" key="2">
    <source>
        <dbReference type="ARBA" id="ARBA00022840"/>
    </source>
</evidence>
<name>A0A0F9NDX9_9ZZZZ</name>
<organism evidence="5">
    <name type="scientific">marine sediment metagenome</name>
    <dbReference type="NCBI Taxonomy" id="412755"/>
    <lineage>
        <taxon>unclassified sequences</taxon>
        <taxon>metagenomes</taxon>
        <taxon>ecological metagenomes</taxon>
    </lineage>
</organism>
<reference evidence="5" key="1">
    <citation type="journal article" date="2015" name="Nature">
        <title>Complex archaea that bridge the gap between prokaryotes and eukaryotes.</title>
        <authorList>
            <person name="Spang A."/>
            <person name="Saw J.H."/>
            <person name="Jorgensen S.L."/>
            <person name="Zaremba-Niedzwiedzka K."/>
            <person name="Martijn J."/>
            <person name="Lind A.E."/>
            <person name="van Eijk R."/>
            <person name="Schleper C."/>
            <person name="Guy L."/>
            <person name="Ettema T.J."/>
        </authorList>
    </citation>
    <scope>NUCLEOTIDE SEQUENCE</scope>
</reference>
<dbReference type="GO" id="GO:0005524">
    <property type="term" value="F:ATP binding"/>
    <property type="evidence" value="ECO:0007669"/>
    <property type="project" value="UniProtKB-KW"/>
</dbReference>
<protein>
    <recommendedName>
        <fullName evidence="4">SF3 helicase domain-containing protein</fullName>
    </recommendedName>
</protein>
<evidence type="ECO:0000313" key="5">
    <source>
        <dbReference type="EMBL" id="KKM79602.1"/>
    </source>
</evidence>
<keyword evidence="1" id="KW-0547">Nucleotide-binding</keyword>
<evidence type="ECO:0000256" key="1">
    <source>
        <dbReference type="ARBA" id="ARBA00022741"/>
    </source>
</evidence>
<dbReference type="PROSITE" id="PS51206">
    <property type="entry name" value="SF3_HELICASE_1"/>
    <property type="match status" value="1"/>
</dbReference>
<feature type="domain" description="SF3 helicase" evidence="4">
    <location>
        <begin position="233"/>
        <end position="390"/>
    </location>
</feature>
<dbReference type="InterPro" id="IPR014818">
    <property type="entry name" value="Phage/plasmid_primase_P4_C"/>
</dbReference>
<dbReference type="Pfam" id="PF08706">
    <property type="entry name" value="D5_N"/>
    <property type="match status" value="1"/>
</dbReference>
<gene>
    <name evidence="5" type="ORF">LCGC14_1348210</name>
</gene>
<dbReference type="InterPro" id="IPR014015">
    <property type="entry name" value="Helicase_SF3_DNA-vir"/>
</dbReference>
<feature type="non-terminal residue" evidence="5">
    <location>
        <position position="585"/>
    </location>
</feature>
<feature type="region of interest" description="Disordered" evidence="3">
    <location>
        <begin position="476"/>
        <end position="514"/>
    </location>
</feature>
<dbReference type="EMBL" id="LAZR01008310">
    <property type="protein sequence ID" value="KKM79602.1"/>
    <property type="molecule type" value="Genomic_DNA"/>
</dbReference>
<dbReference type="InterPro" id="IPR027417">
    <property type="entry name" value="P-loop_NTPase"/>
</dbReference>
<dbReference type="InterPro" id="IPR045455">
    <property type="entry name" value="NrS-1_pol-like_helicase"/>
</dbReference>